<dbReference type="PANTHER" id="PTHR43265:SF1">
    <property type="entry name" value="ESTERASE ESTD"/>
    <property type="match status" value="1"/>
</dbReference>
<feature type="signal peptide" evidence="2">
    <location>
        <begin position="1"/>
        <end position="23"/>
    </location>
</feature>
<accession>A0ABV3QB15</accession>
<reference evidence="4 5" key="1">
    <citation type="submission" date="2024-06" db="EMBL/GenBank/DDBJ databases">
        <authorList>
            <person name="Woo H."/>
        </authorList>
    </citation>
    <scope>NUCLEOTIDE SEQUENCE [LARGE SCALE GENOMIC DNA]</scope>
    <source>
        <strain evidence="4 5">Si-c</strain>
    </source>
</reference>
<keyword evidence="5" id="KW-1185">Reference proteome</keyword>
<feature type="chain" id="PRO_5045414952" evidence="2">
    <location>
        <begin position="24"/>
        <end position="446"/>
    </location>
</feature>
<sequence>MVNRAKGMMTALLGLTLAAPAGAKPADACRAHGQAALEAWTQGHYDQAGRDFAPAMAAKLTPEMLRQVWGQLQVQAGSFKSLGTLVPRSLGGQDVLVAPLTFSSASLAAVLHCDAQGRIDGFRVVPAASVEPAAAAPEPAIPGAVSRALPVPSPLGPLQGTLTLPEGEGPFPAVLLVAGSGPHDEDETIGPNKPFRDLAEGLAKAGVATLRYDKRTYAYAAQVAGKPITVDDEVTDDALAAARLLARQPGIDPHRVFVLGHSLGGLMAPRIGERDPHLAGLILLGTPASFGLDTLVRQMRYIGHLQGTPTAELDKELAPVIDARDAMARANPAKPPEGSFLNAPASYWLSLRDYNAVTAAESLHMPMLVLQGGGDYQVTPEGDFVHWQAAFAHSQRVRLKEYPGLSHLFMPAGQPPSPADLYKPGHVDARVVDDVARWIKEQPASS</sequence>
<dbReference type="Gene3D" id="3.10.450.590">
    <property type="match status" value="1"/>
</dbReference>
<dbReference type="Proteomes" id="UP001556220">
    <property type="component" value="Unassembled WGS sequence"/>
</dbReference>
<evidence type="ECO:0000313" key="5">
    <source>
        <dbReference type="Proteomes" id="UP001556220"/>
    </source>
</evidence>
<evidence type="ECO:0000256" key="2">
    <source>
        <dbReference type="SAM" id="SignalP"/>
    </source>
</evidence>
<evidence type="ECO:0000313" key="4">
    <source>
        <dbReference type="EMBL" id="MEW9571003.1"/>
    </source>
</evidence>
<dbReference type="RefSeq" id="WP_367853068.1">
    <property type="nucleotide sequence ID" value="NZ_JBFOHK010000001.1"/>
</dbReference>
<keyword evidence="2" id="KW-0732">Signal</keyword>
<name>A0ABV3QB15_9GAMM</name>
<comment type="caution">
    <text evidence="4">The sequence shown here is derived from an EMBL/GenBank/DDBJ whole genome shotgun (WGS) entry which is preliminary data.</text>
</comment>
<evidence type="ECO:0000259" key="3">
    <source>
        <dbReference type="Pfam" id="PF12146"/>
    </source>
</evidence>
<dbReference type="InterPro" id="IPR002471">
    <property type="entry name" value="Pept_S9_AS"/>
</dbReference>
<dbReference type="PROSITE" id="PS00708">
    <property type="entry name" value="PRO_ENDOPEP_SER"/>
    <property type="match status" value="1"/>
</dbReference>
<dbReference type="InterPro" id="IPR022742">
    <property type="entry name" value="Hydrolase_4"/>
</dbReference>
<dbReference type="Pfam" id="PF12146">
    <property type="entry name" value="Hydrolase_4"/>
    <property type="match status" value="1"/>
</dbReference>
<dbReference type="InterPro" id="IPR053145">
    <property type="entry name" value="AB_hydrolase_Est10"/>
</dbReference>
<keyword evidence="1 4" id="KW-0378">Hydrolase</keyword>
<dbReference type="SUPFAM" id="SSF53474">
    <property type="entry name" value="alpha/beta-Hydrolases"/>
    <property type="match status" value="1"/>
</dbReference>
<feature type="domain" description="Serine aminopeptidase S33" evidence="3">
    <location>
        <begin position="195"/>
        <end position="409"/>
    </location>
</feature>
<dbReference type="Gene3D" id="3.40.50.1820">
    <property type="entry name" value="alpha/beta hydrolase"/>
    <property type="match status" value="1"/>
</dbReference>
<organism evidence="4 5">
    <name type="scientific">Rhodanobacter lycopersici</name>
    <dbReference type="NCBI Taxonomy" id="3162487"/>
    <lineage>
        <taxon>Bacteria</taxon>
        <taxon>Pseudomonadati</taxon>
        <taxon>Pseudomonadota</taxon>
        <taxon>Gammaproteobacteria</taxon>
        <taxon>Lysobacterales</taxon>
        <taxon>Rhodanobacteraceae</taxon>
        <taxon>Rhodanobacter</taxon>
    </lineage>
</organism>
<dbReference type="PANTHER" id="PTHR43265">
    <property type="entry name" value="ESTERASE ESTD"/>
    <property type="match status" value="1"/>
</dbReference>
<dbReference type="InterPro" id="IPR029058">
    <property type="entry name" value="AB_hydrolase_fold"/>
</dbReference>
<evidence type="ECO:0000256" key="1">
    <source>
        <dbReference type="ARBA" id="ARBA00022801"/>
    </source>
</evidence>
<dbReference type="EMBL" id="JBFOHK010000001">
    <property type="protein sequence ID" value="MEW9571003.1"/>
    <property type="molecule type" value="Genomic_DNA"/>
</dbReference>
<gene>
    <name evidence="4" type="ORF">ABQJ54_04515</name>
</gene>
<dbReference type="GO" id="GO:0016787">
    <property type="term" value="F:hydrolase activity"/>
    <property type="evidence" value="ECO:0007669"/>
    <property type="project" value="UniProtKB-KW"/>
</dbReference>
<proteinExistence type="predicted"/>
<protein>
    <submittedName>
        <fullName evidence="4">Alpha/beta fold hydrolase</fullName>
    </submittedName>
</protein>